<dbReference type="NCBIfam" id="NF000582">
    <property type="entry name" value="PRK00006.1"/>
    <property type="match status" value="1"/>
</dbReference>
<keyword evidence="12" id="KW-1185">Reference proteome</keyword>
<keyword evidence="5 10" id="KW-0444">Lipid biosynthesis</keyword>
<comment type="similarity">
    <text evidence="3 10">Belongs to the thioester dehydratase family. FabZ subfamily.</text>
</comment>
<sequence>MELDILQIKEVLPHRYPFLLVDKIRDLEPGKKAVGIKNVTANEPFFQGHFPEKPLMPGVLMVEALAQVAGLTCTIEGDQNKLGVFTGIDKCKFRRQVVPGDVLELHVEITSFRRGIGKAEGKAMVEGELACSCQLSFALVDR</sequence>
<dbReference type="InterPro" id="IPR029069">
    <property type="entry name" value="HotDog_dom_sf"/>
</dbReference>
<evidence type="ECO:0000256" key="5">
    <source>
        <dbReference type="ARBA" id="ARBA00022516"/>
    </source>
</evidence>
<dbReference type="CDD" id="cd01288">
    <property type="entry name" value="FabZ"/>
    <property type="match status" value="1"/>
</dbReference>
<dbReference type="GO" id="GO:0005737">
    <property type="term" value="C:cytoplasm"/>
    <property type="evidence" value="ECO:0007669"/>
    <property type="project" value="UniProtKB-SubCell"/>
</dbReference>
<name>A0AA44BDH0_9CLOT</name>
<evidence type="ECO:0000256" key="4">
    <source>
        <dbReference type="ARBA" id="ARBA00022490"/>
    </source>
</evidence>
<evidence type="ECO:0000256" key="8">
    <source>
        <dbReference type="ARBA" id="ARBA00023239"/>
    </source>
</evidence>
<dbReference type="SUPFAM" id="SSF54637">
    <property type="entry name" value="Thioesterase/thiol ester dehydrase-isomerase"/>
    <property type="match status" value="1"/>
</dbReference>
<dbReference type="PANTHER" id="PTHR30272:SF1">
    <property type="entry name" value="3-HYDROXYACYL-[ACYL-CARRIER-PROTEIN] DEHYDRATASE"/>
    <property type="match status" value="1"/>
</dbReference>
<evidence type="ECO:0000256" key="1">
    <source>
        <dbReference type="ARBA" id="ARBA00001055"/>
    </source>
</evidence>
<accession>A0AA44BDH0</accession>
<keyword evidence="7 10" id="KW-0443">Lipid metabolism</keyword>
<dbReference type="Gene3D" id="3.10.129.10">
    <property type="entry name" value="Hotdog Thioesterase"/>
    <property type="match status" value="1"/>
</dbReference>
<evidence type="ECO:0000313" key="12">
    <source>
        <dbReference type="Proteomes" id="UP000449710"/>
    </source>
</evidence>
<dbReference type="Proteomes" id="UP000449710">
    <property type="component" value="Unassembled WGS sequence"/>
</dbReference>
<keyword evidence="8 10" id="KW-0456">Lyase</keyword>
<dbReference type="RefSeq" id="WP_160720761.1">
    <property type="nucleotide sequence ID" value="NZ_SUMG01000007.1"/>
</dbReference>
<dbReference type="GO" id="GO:0016020">
    <property type="term" value="C:membrane"/>
    <property type="evidence" value="ECO:0007669"/>
    <property type="project" value="GOC"/>
</dbReference>
<evidence type="ECO:0000256" key="10">
    <source>
        <dbReference type="HAMAP-Rule" id="MF_00406"/>
    </source>
</evidence>
<evidence type="ECO:0000256" key="9">
    <source>
        <dbReference type="ARBA" id="ARBA00025049"/>
    </source>
</evidence>
<feature type="active site" evidence="10">
    <location>
        <position position="49"/>
    </location>
</feature>
<dbReference type="AlphaFoldDB" id="A0AA44BDH0"/>
<dbReference type="Pfam" id="PF07977">
    <property type="entry name" value="FabA"/>
    <property type="match status" value="1"/>
</dbReference>
<keyword evidence="4 10" id="KW-0963">Cytoplasm</keyword>
<evidence type="ECO:0000256" key="2">
    <source>
        <dbReference type="ARBA" id="ARBA00004496"/>
    </source>
</evidence>
<evidence type="ECO:0000256" key="3">
    <source>
        <dbReference type="ARBA" id="ARBA00009174"/>
    </source>
</evidence>
<dbReference type="EC" id="4.2.1.59" evidence="10"/>
<dbReference type="GO" id="GO:0019171">
    <property type="term" value="F:(3R)-hydroxyacyl-[acyl-carrier-protein] dehydratase activity"/>
    <property type="evidence" value="ECO:0007669"/>
    <property type="project" value="UniProtKB-EC"/>
</dbReference>
<comment type="caution">
    <text evidence="11">The sequence shown here is derived from an EMBL/GenBank/DDBJ whole genome shotgun (WGS) entry which is preliminary data.</text>
</comment>
<dbReference type="HAMAP" id="MF_00406">
    <property type="entry name" value="FabZ"/>
    <property type="match status" value="1"/>
</dbReference>
<evidence type="ECO:0000256" key="7">
    <source>
        <dbReference type="ARBA" id="ARBA00023098"/>
    </source>
</evidence>
<dbReference type="GO" id="GO:0009245">
    <property type="term" value="P:lipid A biosynthetic process"/>
    <property type="evidence" value="ECO:0007669"/>
    <property type="project" value="UniProtKB-UniRule"/>
</dbReference>
<evidence type="ECO:0000256" key="6">
    <source>
        <dbReference type="ARBA" id="ARBA00022556"/>
    </source>
</evidence>
<reference evidence="11 12" key="1">
    <citation type="submission" date="2019-04" db="EMBL/GenBank/DDBJ databases">
        <title>Isachenkonia alkalipeptolytica gen. nov. sp. nov. a new anaerobic, alkiliphilic organothrophic bacterium capable to reduce synthesized ferrihydrite isolated from a soda lake.</title>
        <authorList>
            <person name="Toshchakov S.V."/>
            <person name="Zavarzina D.G."/>
            <person name="Zhilina T.N."/>
            <person name="Kostrikina N.A."/>
            <person name="Kublanov I.V."/>
        </authorList>
    </citation>
    <scope>NUCLEOTIDE SEQUENCE [LARGE SCALE GENOMIC DNA]</scope>
    <source>
        <strain evidence="11 12">Z-1701</strain>
    </source>
</reference>
<dbReference type="InterPro" id="IPR010084">
    <property type="entry name" value="FabZ"/>
</dbReference>
<gene>
    <name evidence="10 11" type="primary">fabZ</name>
    <name evidence="11" type="ORF">ISALK_07370</name>
</gene>
<dbReference type="GO" id="GO:0006633">
    <property type="term" value="P:fatty acid biosynthetic process"/>
    <property type="evidence" value="ECO:0007669"/>
    <property type="project" value="UniProtKB-UniRule"/>
</dbReference>
<dbReference type="NCBIfam" id="TIGR01750">
    <property type="entry name" value="fabZ"/>
    <property type="match status" value="1"/>
</dbReference>
<comment type="catalytic activity">
    <reaction evidence="1 10">
        <text>a (3R)-hydroxyacyl-[ACP] = a (2E)-enoyl-[ACP] + H2O</text>
        <dbReference type="Rhea" id="RHEA:13097"/>
        <dbReference type="Rhea" id="RHEA-COMP:9925"/>
        <dbReference type="Rhea" id="RHEA-COMP:9945"/>
        <dbReference type="ChEBI" id="CHEBI:15377"/>
        <dbReference type="ChEBI" id="CHEBI:78784"/>
        <dbReference type="ChEBI" id="CHEBI:78827"/>
        <dbReference type="EC" id="4.2.1.59"/>
    </reaction>
</comment>
<comment type="function">
    <text evidence="9 10">Involved in unsaturated fatty acids biosynthesis. Catalyzes the dehydration of short chain beta-hydroxyacyl-ACPs and long chain saturated and unsaturated beta-hydroxyacyl-ACPs.</text>
</comment>
<dbReference type="PANTHER" id="PTHR30272">
    <property type="entry name" value="3-HYDROXYACYL-[ACYL-CARRIER-PROTEIN] DEHYDRATASE"/>
    <property type="match status" value="1"/>
</dbReference>
<dbReference type="EMBL" id="SUMG01000007">
    <property type="protein sequence ID" value="NBG88319.1"/>
    <property type="molecule type" value="Genomic_DNA"/>
</dbReference>
<organism evidence="11 12">
    <name type="scientific">Isachenkonia alkalipeptolytica</name>
    <dbReference type="NCBI Taxonomy" id="2565777"/>
    <lineage>
        <taxon>Bacteria</taxon>
        <taxon>Bacillati</taxon>
        <taxon>Bacillota</taxon>
        <taxon>Clostridia</taxon>
        <taxon>Eubacteriales</taxon>
        <taxon>Clostridiaceae</taxon>
        <taxon>Isachenkonia</taxon>
    </lineage>
</organism>
<keyword evidence="6 10" id="KW-0441">Lipid A biosynthesis</keyword>
<dbReference type="FunFam" id="3.10.129.10:FF:000001">
    <property type="entry name" value="3-hydroxyacyl-[acyl-carrier-protein] dehydratase FabZ"/>
    <property type="match status" value="1"/>
</dbReference>
<protein>
    <recommendedName>
        <fullName evidence="10">3-hydroxyacyl-[acyl-carrier-protein] dehydratase FabZ</fullName>
        <ecNumber evidence="10">4.2.1.59</ecNumber>
    </recommendedName>
    <alternativeName>
        <fullName evidence="10">(3R)-hydroxymyristoyl-[acyl-carrier-protein] dehydratase</fullName>
        <shortName evidence="10">(3R)-hydroxymyristoyl-ACP dehydrase</shortName>
    </alternativeName>
    <alternativeName>
        <fullName evidence="10">Beta-hydroxyacyl-ACP dehydratase</fullName>
    </alternativeName>
</protein>
<comment type="subcellular location">
    <subcellularLocation>
        <location evidence="2 10">Cytoplasm</location>
    </subcellularLocation>
</comment>
<evidence type="ECO:0000313" key="11">
    <source>
        <dbReference type="EMBL" id="NBG88319.1"/>
    </source>
</evidence>
<proteinExistence type="inferred from homology"/>
<dbReference type="InterPro" id="IPR013114">
    <property type="entry name" value="FabA_FabZ"/>
</dbReference>